<evidence type="ECO:0000313" key="1">
    <source>
        <dbReference type="EMBL" id="SHO66119.1"/>
    </source>
</evidence>
<dbReference type="Proteomes" id="UP000186406">
    <property type="component" value="Unassembled WGS sequence"/>
</dbReference>
<sequence length="489" mass="53462">MRTPSLSLSNLTGDARLAMETLAGRARDLATPSVRLGITGLSRAGKTVFITALVHNLLHGGRLPLFQAAASGRLSGVRLDPQPDDAVPRFDYEAHVDALVDRRLWPASTRMIAELRLTLSYESATFLGRNFGRGRLHLDLVDYPGEWLLDLALLDRDYAAWSRDAVSRLTAQPLAEASQRFLDALKELPPSAAENEAEARRLAELFTAHLRARRADPEALAAEPPGRFLMPGDLEGSPLVTFAPLFLDGEPARGSLAAMMARRYESYRTHVVRPFFRDHFSRLDRQIVLVDALAALDRGPAAVHELERVLGEVMAAFRPGKLSWLGSLIDRRVDRILFAATKADHLHHRDHDRLEAILARLVAGASARASFAGATVDVAAIAAVRATRQAVVRRGGERLPAIIGTPMPGERIDGETYDGDTEIALFPGDLPADPAAVFEAPASVAPPGDLRFARFRPPRLERTPDGLGLVLPHIRLDRALQFLIGDRLA</sequence>
<dbReference type="PIRSF" id="PIRSF019381">
    <property type="entry name" value="YcjX"/>
    <property type="match status" value="1"/>
</dbReference>
<evidence type="ECO:0008006" key="3">
    <source>
        <dbReference type="Google" id="ProtNLM"/>
    </source>
</evidence>
<gene>
    <name evidence="1" type="ORF">SAMN02745172_02773</name>
</gene>
<dbReference type="PANTHER" id="PTHR38605:SF1">
    <property type="entry name" value="ATPASE"/>
    <property type="match status" value="1"/>
</dbReference>
<keyword evidence="2" id="KW-1185">Reference proteome</keyword>
<dbReference type="STRING" id="1123029.SAMN02745172_02773"/>
<dbReference type="EMBL" id="FRXO01000005">
    <property type="protein sequence ID" value="SHO66119.1"/>
    <property type="molecule type" value="Genomic_DNA"/>
</dbReference>
<name>A0A1M7ZMT6_9HYPH</name>
<dbReference type="PANTHER" id="PTHR38605">
    <property type="entry name" value="ATPASE-RELATED"/>
    <property type="match status" value="1"/>
</dbReference>
<dbReference type="InterPro" id="IPR007413">
    <property type="entry name" value="YcjX-like"/>
</dbReference>
<accession>A0A1M7ZMT6</accession>
<dbReference type="AlphaFoldDB" id="A0A1M7ZMT6"/>
<proteinExistence type="predicted"/>
<organism evidence="1 2">
    <name type="scientific">Pseudoxanthobacter soli DSM 19599</name>
    <dbReference type="NCBI Taxonomy" id="1123029"/>
    <lineage>
        <taxon>Bacteria</taxon>
        <taxon>Pseudomonadati</taxon>
        <taxon>Pseudomonadota</taxon>
        <taxon>Alphaproteobacteria</taxon>
        <taxon>Hyphomicrobiales</taxon>
        <taxon>Segnochrobactraceae</taxon>
        <taxon>Pseudoxanthobacter</taxon>
    </lineage>
</organism>
<protein>
    <recommendedName>
        <fullName evidence="3">Amino acid regulated cytosolic protein</fullName>
    </recommendedName>
</protein>
<dbReference type="Pfam" id="PF04317">
    <property type="entry name" value="DUF463"/>
    <property type="match status" value="1"/>
</dbReference>
<reference evidence="1 2" key="1">
    <citation type="submission" date="2016-12" db="EMBL/GenBank/DDBJ databases">
        <authorList>
            <person name="Song W.-J."/>
            <person name="Kurnit D.M."/>
        </authorList>
    </citation>
    <scope>NUCLEOTIDE SEQUENCE [LARGE SCALE GENOMIC DNA]</scope>
    <source>
        <strain evidence="1 2">DSM 19599</strain>
    </source>
</reference>
<evidence type="ECO:0000313" key="2">
    <source>
        <dbReference type="Proteomes" id="UP000186406"/>
    </source>
</evidence>